<feature type="transmembrane region" description="Helical" evidence="1">
    <location>
        <begin position="26"/>
        <end position="53"/>
    </location>
</feature>
<proteinExistence type="predicted"/>
<evidence type="ECO:0000313" key="2">
    <source>
        <dbReference type="EMBL" id="JAH12420.1"/>
    </source>
</evidence>
<dbReference type="EMBL" id="GBXM01096157">
    <property type="protein sequence ID" value="JAH12420.1"/>
    <property type="molecule type" value="Transcribed_RNA"/>
</dbReference>
<evidence type="ECO:0000256" key="1">
    <source>
        <dbReference type="SAM" id="Phobius"/>
    </source>
</evidence>
<reference evidence="2" key="2">
    <citation type="journal article" date="2015" name="Fish Shellfish Immunol.">
        <title>Early steps in the European eel (Anguilla anguilla)-Vibrio vulnificus interaction in the gills: Role of the RtxA13 toxin.</title>
        <authorList>
            <person name="Callol A."/>
            <person name="Pajuelo D."/>
            <person name="Ebbesson L."/>
            <person name="Teles M."/>
            <person name="MacKenzie S."/>
            <person name="Amaro C."/>
        </authorList>
    </citation>
    <scope>NUCLEOTIDE SEQUENCE</scope>
</reference>
<keyword evidence="1" id="KW-1133">Transmembrane helix</keyword>
<dbReference type="AlphaFoldDB" id="A0A0E9Q7W3"/>
<protein>
    <submittedName>
        <fullName evidence="2">Uncharacterized protein</fullName>
    </submittedName>
</protein>
<organism evidence="2">
    <name type="scientific">Anguilla anguilla</name>
    <name type="common">European freshwater eel</name>
    <name type="synonym">Muraena anguilla</name>
    <dbReference type="NCBI Taxonomy" id="7936"/>
    <lineage>
        <taxon>Eukaryota</taxon>
        <taxon>Metazoa</taxon>
        <taxon>Chordata</taxon>
        <taxon>Craniata</taxon>
        <taxon>Vertebrata</taxon>
        <taxon>Euteleostomi</taxon>
        <taxon>Actinopterygii</taxon>
        <taxon>Neopterygii</taxon>
        <taxon>Teleostei</taxon>
        <taxon>Anguilliformes</taxon>
        <taxon>Anguillidae</taxon>
        <taxon>Anguilla</taxon>
    </lineage>
</organism>
<name>A0A0E9Q7W3_ANGAN</name>
<keyword evidence="1" id="KW-0472">Membrane</keyword>
<accession>A0A0E9Q7W3</accession>
<reference evidence="2" key="1">
    <citation type="submission" date="2014-11" db="EMBL/GenBank/DDBJ databases">
        <authorList>
            <person name="Amaro Gonzalez C."/>
        </authorList>
    </citation>
    <scope>NUCLEOTIDE SEQUENCE</scope>
</reference>
<keyword evidence="1" id="KW-0812">Transmembrane</keyword>
<sequence length="58" mass="6497">MGPSKQPSAINSRCNVNRLLKIKNTCAFFCLFCFIISQLIKSIQMIIVLFAVMGETTI</sequence>